<comment type="subcellular location">
    <subcellularLocation>
        <location evidence="1">Membrane</location>
        <topology evidence="1">Multi-pass membrane protein</topology>
    </subcellularLocation>
</comment>
<dbReference type="GO" id="GO:0005249">
    <property type="term" value="F:voltage-gated potassium channel activity"/>
    <property type="evidence" value="ECO:0007669"/>
    <property type="project" value="InterPro"/>
</dbReference>
<keyword evidence="7" id="KW-0407">Ion channel</keyword>
<dbReference type="InterPro" id="IPR014710">
    <property type="entry name" value="RmlC-like_jellyroll"/>
</dbReference>
<evidence type="ECO:0000313" key="12">
    <source>
        <dbReference type="Proteomes" id="UP001162131"/>
    </source>
</evidence>
<dbReference type="Pfam" id="PF00027">
    <property type="entry name" value="cNMP_binding"/>
    <property type="match status" value="1"/>
</dbReference>
<evidence type="ECO:0000256" key="3">
    <source>
        <dbReference type="ARBA" id="ARBA00022692"/>
    </source>
</evidence>
<dbReference type="InterPro" id="IPR018490">
    <property type="entry name" value="cNMP-bd_dom_sf"/>
</dbReference>
<evidence type="ECO:0000313" key="11">
    <source>
        <dbReference type="EMBL" id="CAG9320946.1"/>
    </source>
</evidence>
<organism evidence="11 12">
    <name type="scientific">Blepharisma stoltei</name>
    <dbReference type="NCBI Taxonomy" id="1481888"/>
    <lineage>
        <taxon>Eukaryota</taxon>
        <taxon>Sar</taxon>
        <taxon>Alveolata</taxon>
        <taxon>Ciliophora</taxon>
        <taxon>Postciliodesmatophora</taxon>
        <taxon>Heterotrichea</taxon>
        <taxon>Heterotrichida</taxon>
        <taxon>Blepharismidae</taxon>
        <taxon>Blepharisma</taxon>
    </lineage>
</organism>
<keyword evidence="12" id="KW-1185">Reference proteome</keyword>
<keyword evidence="4 9" id="KW-1133">Transmembrane helix</keyword>
<feature type="transmembrane region" description="Helical" evidence="9">
    <location>
        <begin position="375"/>
        <end position="396"/>
    </location>
</feature>
<dbReference type="SMART" id="SM00100">
    <property type="entry name" value="cNMP"/>
    <property type="match status" value="1"/>
</dbReference>
<reference evidence="11" key="1">
    <citation type="submission" date="2021-09" db="EMBL/GenBank/DDBJ databases">
        <authorList>
            <consortium name="AG Swart"/>
            <person name="Singh M."/>
            <person name="Singh A."/>
            <person name="Seah K."/>
            <person name="Emmerich C."/>
        </authorList>
    </citation>
    <scope>NUCLEOTIDE SEQUENCE</scope>
    <source>
        <strain evidence="11">ATCC30299</strain>
    </source>
</reference>
<evidence type="ECO:0000256" key="9">
    <source>
        <dbReference type="SAM" id="Phobius"/>
    </source>
</evidence>
<dbReference type="InterPro" id="IPR000595">
    <property type="entry name" value="cNMP-bd_dom"/>
</dbReference>
<evidence type="ECO:0000256" key="1">
    <source>
        <dbReference type="ARBA" id="ARBA00004141"/>
    </source>
</evidence>
<feature type="transmembrane region" description="Helical" evidence="9">
    <location>
        <begin position="224"/>
        <end position="246"/>
    </location>
</feature>
<proteinExistence type="predicted"/>
<dbReference type="EMBL" id="CAJZBQ010000027">
    <property type="protein sequence ID" value="CAG9320946.1"/>
    <property type="molecule type" value="Genomic_DNA"/>
</dbReference>
<dbReference type="PRINTS" id="PR01463">
    <property type="entry name" value="EAGCHANLFMLY"/>
</dbReference>
<evidence type="ECO:0000256" key="6">
    <source>
        <dbReference type="ARBA" id="ARBA00023136"/>
    </source>
</evidence>
<dbReference type="Gene3D" id="1.10.287.70">
    <property type="match status" value="1"/>
</dbReference>
<feature type="transmembrane region" description="Helical" evidence="9">
    <location>
        <begin position="300"/>
        <end position="322"/>
    </location>
</feature>
<dbReference type="GO" id="GO:0016020">
    <property type="term" value="C:membrane"/>
    <property type="evidence" value="ECO:0007669"/>
    <property type="project" value="UniProtKB-SubCell"/>
</dbReference>
<keyword evidence="5" id="KW-0406">Ion transport</keyword>
<feature type="transmembrane region" description="Helical" evidence="9">
    <location>
        <begin position="343"/>
        <end position="363"/>
    </location>
</feature>
<dbReference type="Proteomes" id="UP001162131">
    <property type="component" value="Unassembled WGS sequence"/>
</dbReference>
<dbReference type="CDD" id="cd00038">
    <property type="entry name" value="CAP_ED"/>
    <property type="match status" value="1"/>
</dbReference>
<gene>
    <name evidence="11" type="ORF">BSTOLATCC_MIC27522</name>
</gene>
<keyword evidence="8" id="KW-0175">Coiled coil</keyword>
<evidence type="ECO:0000256" key="7">
    <source>
        <dbReference type="ARBA" id="ARBA00023303"/>
    </source>
</evidence>
<dbReference type="PROSITE" id="PS50042">
    <property type="entry name" value="CNMP_BINDING_3"/>
    <property type="match status" value="1"/>
</dbReference>
<dbReference type="PANTHER" id="PTHR47823:SF9">
    <property type="entry name" value="CHROMOSOME UNDETERMINED SCAFFOLD_10, WHOLE GENOME SHOTGUN SEQUENCE"/>
    <property type="match status" value="1"/>
</dbReference>
<dbReference type="Gene3D" id="2.60.120.10">
    <property type="entry name" value="Jelly Rolls"/>
    <property type="match status" value="1"/>
</dbReference>
<feature type="domain" description="Cyclic nucleotide-binding" evidence="10">
    <location>
        <begin position="480"/>
        <end position="579"/>
    </location>
</feature>
<evidence type="ECO:0000256" key="4">
    <source>
        <dbReference type="ARBA" id="ARBA00022989"/>
    </source>
</evidence>
<dbReference type="FunFam" id="1.10.287.70:FF:000123">
    <property type="entry name" value="Potassium channel KAT3"/>
    <property type="match status" value="1"/>
</dbReference>
<keyword evidence="3 9" id="KW-0812">Transmembrane</keyword>
<feature type="coiled-coil region" evidence="8">
    <location>
        <begin position="664"/>
        <end position="691"/>
    </location>
</feature>
<dbReference type="PANTHER" id="PTHR47823">
    <property type="entry name" value="ION_TRANS DOMAIN-CONTAINING PROTEIN"/>
    <property type="match status" value="1"/>
</dbReference>
<keyword evidence="2" id="KW-0813">Transport</keyword>
<accession>A0AAU9J3X7</accession>
<name>A0AAU9J3X7_9CILI</name>
<dbReference type="SUPFAM" id="SSF51206">
    <property type="entry name" value="cAMP-binding domain-like"/>
    <property type="match status" value="1"/>
</dbReference>
<evidence type="ECO:0000256" key="5">
    <source>
        <dbReference type="ARBA" id="ARBA00023065"/>
    </source>
</evidence>
<protein>
    <recommendedName>
        <fullName evidence="10">Cyclic nucleotide-binding domain-containing protein</fullName>
    </recommendedName>
</protein>
<dbReference type="SUPFAM" id="SSF81324">
    <property type="entry name" value="Voltage-gated potassium channels"/>
    <property type="match status" value="1"/>
</dbReference>
<feature type="transmembrane region" description="Helical" evidence="9">
    <location>
        <begin position="151"/>
        <end position="172"/>
    </location>
</feature>
<dbReference type="InterPro" id="IPR005821">
    <property type="entry name" value="Ion_trans_dom"/>
</dbReference>
<dbReference type="Pfam" id="PF00520">
    <property type="entry name" value="Ion_trans"/>
    <property type="match status" value="1"/>
</dbReference>
<dbReference type="AlphaFoldDB" id="A0AAU9J3X7"/>
<comment type="caution">
    <text evidence="11">The sequence shown here is derived from an EMBL/GenBank/DDBJ whole genome shotgun (WGS) entry which is preliminary data.</text>
</comment>
<keyword evidence="6 9" id="KW-0472">Membrane</keyword>
<evidence type="ECO:0000256" key="2">
    <source>
        <dbReference type="ARBA" id="ARBA00022448"/>
    </source>
</evidence>
<sequence>MSLIGFLKKRNDRKILPKIQEDTERRHLFNLDSQKFSEEDISKPATISTDPNETFKNPNELPPLKYKEVWQRAKRKLIMSIRIKRLLKDKEIYGPSSALFMGRDEQVEAGDAYFRKKACLILSHEGTSLSEESLPKGIIHPGSKCKACWDIFVGIILLYTAITTPFVLAFVTTSDFDFWFWMDFFIDLSFLSDTIVQLNTAFYSKEGKLMYTRKQIFWNYLKGWLIIDVLASIPLGMIEALVSVGYPGGINHFIKFFRLKSLPRLFRLSKLTKFMKNKEAASYIENIQGAFSINYTAMRMISAISAIIICLHIVACLWFYTAKADDFSTDTWVFRYHYLDNDIWTLYLTCIYWGTATLATVGYGDIAPYSNSEKFLAMFWMVCGVYFLSFTISSLSTMLTKQDLKKNIVDYRLSVADEFVKEARISGEIKKKMQKTIRQFTEKNGFTFDEKEELINELPKHLRYEIAMNMHHGAIRLFSFFTLKDYSFIASIVPYLQPLLVDVNEIICNVGEAPQNIYFIVNGKVSYIKDKEGIVYRTLQQGHYFGDIELVKKVARKYKIVASTDTFLLIMGKKTIEKIQLEFPTVWKEIGMIAEERDRKIKKALAETLALYKANKAGKIQDLKADEFRELINQEIGEENCETEDEEGNFKFSIRMRNKEILKVKKQINKNTECLERIEQLMEKIMQKQKKIPILPSPPVNYIRRSLRGSLPQINIGSISRNPLMETSPSNLTEDTAS</sequence>
<evidence type="ECO:0000256" key="8">
    <source>
        <dbReference type="SAM" id="Coils"/>
    </source>
</evidence>
<evidence type="ECO:0000259" key="10">
    <source>
        <dbReference type="PROSITE" id="PS50042"/>
    </source>
</evidence>
<dbReference type="InterPro" id="IPR003938">
    <property type="entry name" value="K_chnl_volt-dep_EAG/ELK/ERG"/>
</dbReference>